<dbReference type="CDD" id="cd06529">
    <property type="entry name" value="S24_LexA-like"/>
    <property type="match status" value="1"/>
</dbReference>
<evidence type="ECO:0000256" key="1">
    <source>
        <dbReference type="ARBA" id="ARBA00022670"/>
    </source>
</evidence>
<evidence type="ECO:0000259" key="6">
    <source>
        <dbReference type="PROSITE" id="PS50943"/>
    </source>
</evidence>
<evidence type="ECO:0000256" key="3">
    <source>
        <dbReference type="ARBA" id="ARBA00023015"/>
    </source>
</evidence>
<protein>
    <submittedName>
        <fullName evidence="7">Helix-turn-helix domain-containing protein</fullName>
    </submittedName>
</protein>
<dbReference type="InterPro" id="IPR039418">
    <property type="entry name" value="LexA-like"/>
</dbReference>
<accession>A0ABU4W6F7</accession>
<dbReference type="SUPFAM" id="SSF51306">
    <property type="entry name" value="LexA/Signal peptidase"/>
    <property type="match status" value="1"/>
</dbReference>
<keyword evidence="8" id="KW-1185">Reference proteome</keyword>
<keyword evidence="2" id="KW-0378">Hydrolase</keyword>
<evidence type="ECO:0000256" key="4">
    <source>
        <dbReference type="ARBA" id="ARBA00023125"/>
    </source>
</evidence>
<keyword evidence="4" id="KW-0238">DNA-binding</keyword>
<dbReference type="Proteomes" id="UP001277561">
    <property type="component" value="Unassembled WGS sequence"/>
</dbReference>
<gene>
    <name evidence="7" type="ORF">RMS29_27075</name>
</gene>
<reference evidence="7" key="1">
    <citation type="journal article" date="2023" name="Phytobiomes J">
        <title>Deciphering the key players within the bacterial microbiota associated with aerial crown gall tumors on rhododendron: Insights into the gallobiome.</title>
        <authorList>
            <person name="Kuzmanovic N."/>
            <person name="Nesme J."/>
            <person name="Wolf J."/>
            <person name="Neumann-Schaal M."/>
            <person name="Petersen J."/>
            <person name="Fernandez-Gnecco G."/>
            <person name="Sproeer C."/>
            <person name="Bunk B."/>
            <person name="Overmann J."/>
            <person name="Sorensen S.J."/>
            <person name="Idczak E."/>
            <person name="Smalla K."/>
        </authorList>
    </citation>
    <scope>NUCLEOTIDE SEQUENCE [LARGE SCALE GENOMIC DNA]</scope>
    <source>
        <strain evidence="7">Rho-14.1</strain>
    </source>
</reference>
<dbReference type="PROSITE" id="PS50943">
    <property type="entry name" value="HTH_CROC1"/>
    <property type="match status" value="1"/>
</dbReference>
<keyword evidence="5" id="KW-0804">Transcription</keyword>
<feature type="domain" description="HTH cro/C1-type" evidence="6">
    <location>
        <begin position="10"/>
        <end position="62"/>
    </location>
</feature>
<comment type="caution">
    <text evidence="7">The sequence shown here is derived from an EMBL/GenBank/DDBJ whole genome shotgun (WGS) entry which is preliminary data.</text>
</comment>
<sequence>MDTIGSRICYARTAKGLTQQQIADAFGISRVSVSTWESGQTQPATSKLAELAQLLGVTEGWLISRSGDDPISTGKKPRAKKESVGIIPGTKLLGTGMMPVYAAAQGGDGHVIVTFDEIDHVKRPAELENVRGGYGLLIAGESMVPAFRHGDMALVNPHLQPAREKNVILYHTPPHGGDVEAIVKQLNRWNDKEWFLQQWNPYKEFTEFREEWPICHRVVGRYDAR</sequence>
<dbReference type="Pfam" id="PF01381">
    <property type="entry name" value="HTH_3"/>
    <property type="match status" value="1"/>
</dbReference>
<organism evidence="7 8">
    <name type="scientific">Agrobacterium rosae</name>
    <dbReference type="NCBI Taxonomy" id="1972867"/>
    <lineage>
        <taxon>Bacteria</taxon>
        <taxon>Pseudomonadati</taxon>
        <taxon>Pseudomonadota</taxon>
        <taxon>Alphaproteobacteria</taxon>
        <taxon>Hyphomicrobiales</taxon>
        <taxon>Rhizobiaceae</taxon>
        <taxon>Rhizobium/Agrobacterium group</taxon>
        <taxon>Agrobacterium</taxon>
    </lineage>
</organism>
<evidence type="ECO:0000313" key="8">
    <source>
        <dbReference type="Proteomes" id="UP001277561"/>
    </source>
</evidence>
<dbReference type="PROSITE" id="PS00501">
    <property type="entry name" value="SPASE_I_1"/>
    <property type="match status" value="1"/>
</dbReference>
<dbReference type="RefSeq" id="WP_320188888.1">
    <property type="nucleotide sequence ID" value="NZ_CP192772.1"/>
</dbReference>
<dbReference type="InterPro" id="IPR036286">
    <property type="entry name" value="LexA/Signal_pep-like_sf"/>
</dbReference>
<evidence type="ECO:0000256" key="2">
    <source>
        <dbReference type="ARBA" id="ARBA00022801"/>
    </source>
</evidence>
<keyword evidence="3" id="KW-0805">Transcription regulation</keyword>
<evidence type="ECO:0000313" key="7">
    <source>
        <dbReference type="EMBL" id="MDX8332864.1"/>
    </source>
</evidence>
<dbReference type="SUPFAM" id="SSF47413">
    <property type="entry name" value="lambda repressor-like DNA-binding domains"/>
    <property type="match status" value="1"/>
</dbReference>
<proteinExistence type="predicted"/>
<dbReference type="SMART" id="SM00530">
    <property type="entry name" value="HTH_XRE"/>
    <property type="match status" value="1"/>
</dbReference>
<keyword evidence="1" id="KW-0645">Protease</keyword>
<dbReference type="Gene3D" id="2.10.109.10">
    <property type="entry name" value="Umud Fragment, subunit A"/>
    <property type="match status" value="1"/>
</dbReference>
<dbReference type="CDD" id="cd00093">
    <property type="entry name" value="HTH_XRE"/>
    <property type="match status" value="1"/>
</dbReference>
<dbReference type="InterPro" id="IPR019756">
    <property type="entry name" value="Pept_S26A_signal_pept_1_Ser-AS"/>
</dbReference>
<name>A0ABU4W6F7_9HYPH</name>
<dbReference type="InterPro" id="IPR010982">
    <property type="entry name" value="Lambda_DNA-bd_dom_sf"/>
</dbReference>
<dbReference type="EMBL" id="JAVRAD010000026">
    <property type="protein sequence ID" value="MDX8332864.1"/>
    <property type="molecule type" value="Genomic_DNA"/>
</dbReference>
<evidence type="ECO:0000256" key="5">
    <source>
        <dbReference type="ARBA" id="ARBA00023163"/>
    </source>
</evidence>
<dbReference type="Pfam" id="PF00717">
    <property type="entry name" value="Peptidase_S24"/>
    <property type="match status" value="1"/>
</dbReference>
<dbReference type="InterPro" id="IPR015927">
    <property type="entry name" value="Peptidase_S24_S26A/B/C"/>
</dbReference>
<dbReference type="InterPro" id="IPR001387">
    <property type="entry name" value="Cro/C1-type_HTH"/>
</dbReference>
<dbReference type="PANTHER" id="PTHR40661:SF3">
    <property type="entry name" value="FELS-1 PROPHAGE TRANSCRIPTIONAL REGULATOR"/>
    <property type="match status" value="1"/>
</dbReference>
<dbReference type="PANTHER" id="PTHR40661">
    <property type="match status" value="1"/>
</dbReference>
<dbReference type="Gene3D" id="1.10.260.40">
    <property type="entry name" value="lambda repressor-like DNA-binding domains"/>
    <property type="match status" value="1"/>
</dbReference>